<dbReference type="EMBL" id="JBHMBW010000047">
    <property type="protein sequence ID" value="MFB9628533.1"/>
    <property type="molecule type" value="Genomic_DNA"/>
</dbReference>
<dbReference type="Pfam" id="PF10502">
    <property type="entry name" value="Peptidase_S26"/>
    <property type="match status" value="1"/>
</dbReference>
<dbReference type="RefSeq" id="WP_344988519.1">
    <property type="nucleotide sequence ID" value="NZ_BAAAXV010000002.1"/>
</dbReference>
<protein>
    <recommendedName>
        <fullName evidence="5">Signal peptidase I</fullName>
        <ecNumber evidence="5">3.4.21.89</ecNumber>
    </recommendedName>
</protein>
<dbReference type="InterPro" id="IPR036286">
    <property type="entry name" value="LexA/Signal_pep-like_sf"/>
</dbReference>
<dbReference type="Proteomes" id="UP001589532">
    <property type="component" value="Unassembled WGS sequence"/>
</dbReference>
<accession>A0ABV5SCG3</accession>
<dbReference type="CDD" id="cd06462">
    <property type="entry name" value="Peptidase_S24_S26"/>
    <property type="match status" value="1"/>
</dbReference>
<dbReference type="PRINTS" id="PR00727">
    <property type="entry name" value="LEADERPTASE"/>
</dbReference>
<keyword evidence="3 5" id="KW-0645">Protease</keyword>
<keyword evidence="8" id="KW-1185">Reference proteome</keyword>
<dbReference type="Gene3D" id="2.10.109.10">
    <property type="entry name" value="Umud Fragment, subunit A"/>
    <property type="match status" value="1"/>
</dbReference>
<comment type="subcellular location">
    <subcellularLocation>
        <location evidence="1">Cell membrane</location>
        <topology evidence="1">Single-pass type II membrane protein</topology>
    </subcellularLocation>
    <subcellularLocation>
        <location evidence="5">Membrane</location>
        <topology evidence="5">Single-pass type II membrane protein</topology>
    </subcellularLocation>
</comment>
<sequence length="144" mass="15186">MLFVVSCASALLIVRLRATYSVIRVDGDSMAPTLTDGDRLLVRRVAASALRCGQIVVVRAPQFVGGTFLIKRIAGLPGDPVPLSVAPVVAEGRIPVGNVVLLSDNSEGSFDSRDHGYFSLADVHAITRRRLSLGSAGLSVKETA</sequence>
<organism evidence="7 8">
    <name type="scientific">Nonomuraea helvata</name>
    <dbReference type="NCBI Taxonomy" id="37484"/>
    <lineage>
        <taxon>Bacteria</taxon>
        <taxon>Bacillati</taxon>
        <taxon>Actinomycetota</taxon>
        <taxon>Actinomycetes</taxon>
        <taxon>Streptosporangiales</taxon>
        <taxon>Streptosporangiaceae</taxon>
        <taxon>Nonomuraea</taxon>
    </lineage>
</organism>
<proteinExistence type="inferred from homology"/>
<name>A0ABV5SCG3_9ACTN</name>
<evidence type="ECO:0000256" key="3">
    <source>
        <dbReference type="ARBA" id="ARBA00022670"/>
    </source>
</evidence>
<comment type="similarity">
    <text evidence="2 5">Belongs to the peptidase S26 family.</text>
</comment>
<evidence type="ECO:0000256" key="4">
    <source>
        <dbReference type="ARBA" id="ARBA00022801"/>
    </source>
</evidence>
<evidence type="ECO:0000259" key="6">
    <source>
        <dbReference type="Pfam" id="PF10502"/>
    </source>
</evidence>
<dbReference type="PANTHER" id="PTHR43390:SF1">
    <property type="entry name" value="CHLOROPLAST PROCESSING PEPTIDASE"/>
    <property type="match status" value="1"/>
</dbReference>
<comment type="caution">
    <text evidence="7">The sequence shown here is derived from an EMBL/GenBank/DDBJ whole genome shotgun (WGS) entry which is preliminary data.</text>
</comment>
<evidence type="ECO:0000256" key="1">
    <source>
        <dbReference type="ARBA" id="ARBA00004401"/>
    </source>
</evidence>
<feature type="domain" description="Peptidase S26" evidence="6">
    <location>
        <begin position="8"/>
        <end position="84"/>
    </location>
</feature>
<keyword evidence="4 5" id="KW-0378">Hydrolase</keyword>
<evidence type="ECO:0000256" key="5">
    <source>
        <dbReference type="RuleBase" id="RU362042"/>
    </source>
</evidence>
<comment type="catalytic activity">
    <reaction evidence="5">
        <text>Cleavage of hydrophobic, N-terminal signal or leader sequences from secreted and periplasmic proteins.</text>
        <dbReference type="EC" id="3.4.21.89"/>
    </reaction>
</comment>
<gene>
    <name evidence="7" type="primary">lepB</name>
    <name evidence="7" type="ORF">ACFFSA_36110</name>
</gene>
<dbReference type="NCBIfam" id="TIGR02227">
    <property type="entry name" value="sigpep_I_bact"/>
    <property type="match status" value="1"/>
</dbReference>
<dbReference type="EC" id="3.4.21.89" evidence="5"/>
<evidence type="ECO:0000313" key="8">
    <source>
        <dbReference type="Proteomes" id="UP001589532"/>
    </source>
</evidence>
<dbReference type="SUPFAM" id="SSF51306">
    <property type="entry name" value="LexA/Signal peptidase"/>
    <property type="match status" value="1"/>
</dbReference>
<dbReference type="PROSITE" id="PS00501">
    <property type="entry name" value="SPASE_I_1"/>
    <property type="match status" value="1"/>
</dbReference>
<evidence type="ECO:0000313" key="7">
    <source>
        <dbReference type="EMBL" id="MFB9628533.1"/>
    </source>
</evidence>
<dbReference type="InterPro" id="IPR000223">
    <property type="entry name" value="Pept_S26A_signal_pept_1"/>
</dbReference>
<reference evidence="7 8" key="1">
    <citation type="submission" date="2024-09" db="EMBL/GenBank/DDBJ databases">
        <authorList>
            <person name="Sun Q."/>
            <person name="Mori K."/>
        </authorList>
    </citation>
    <scope>NUCLEOTIDE SEQUENCE [LARGE SCALE GENOMIC DNA]</scope>
    <source>
        <strain evidence="7 8">JCM 3143</strain>
    </source>
</reference>
<evidence type="ECO:0000256" key="2">
    <source>
        <dbReference type="ARBA" id="ARBA00009370"/>
    </source>
</evidence>
<dbReference type="GO" id="GO:0009003">
    <property type="term" value="F:signal peptidase activity"/>
    <property type="evidence" value="ECO:0007669"/>
    <property type="project" value="UniProtKB-EC"/>
</dbReference>
<dbReference type="InterPro" id="IPR019533">
    <property type="entry name" value="Peptidase_S26"/>
</dbReference>
<dbReference type="InterPro" id="IPR019756">
    <property type="entry name" value="Pept_S26A_signal_pept_1_Ser-AS"/>
</dbReference>
<dbReference type="PANTHER" id="PTHR43390">
    <property type="entry name" value="SIGNAL PEPTIDASE I"/>
    <property type="match status" value="1"/>
</dbReference>